<protein>
    <recommendedName>
        <fullName evidence="1">PD-(D/E)XK endonuclease-like domain-containing protein</fullName>
    </recommendedName>
</protein>
<dbReference type="InterPro" id="IPR011604">
    <property type="entry name" value="PDDEXK-like_dom_sf"/>
</dbReference>
<dbReference type="PROSITE" id="PS00658">
    <property type="entry name" value="FORK_HEAD_2"/>
    <property type="match status" value="1"/>
</dbReference>
<dbReference type="SUPFAM" id="SSF52980">
    <property type="entry name" value="Restriction endonuclease-like"/>
    <property type="match status" value="1"/>
</dbReference>
<dbReference type="GO" id="GO:0003700">
    <property type="term" value="F:DNA-binding transcription factor activity"/>
    <property type="evidence" value="ECO:0007669"/>
    <property type="project" value="InterPro"/>
</dbReference>
<proteinExistence type="predicted"/>
<gene>
    <name evidence="2" type="ordered locus">SAR116_1284</name>
</gene>
<name>D5BTD0_PUNMI</name>
<dbReference type="Gene3D" id="3.90.320.10">
    <property type="match status" value="1"/>
</dbReference>
<dbReference type="KEGG" id="apb:SAR116_1284"/>
<dbReference type="Pfam" id="PF12705">
    <property type="entry name" value="PDDEXK_1"/>
    <property type="match status" value="1"/>
</dbReference>
<evidence type="ECO:0000313" key="3">
    <source>
        <dbReference type="Proteomes" id="UP000007460"/>
    </source>
</evidence>
<dbReference type="AlphaFoldDB" id="D5BTD0"/>
<evidence type="ECO:0000313" key="2">
    <source>
        <dbReference type="EMBL" id="ADE39527.1"/>
    </source>
</evidence>
<dbReference type="InterPro" id="IPR011335">
    <property type="entry name" value="Restrct_endonuc-II-like"/>
</dbReference>
<dbReference type="InterPro" id="IPR038726">
    <property type="entry name" value="PDDEXK_AddAB-type"/>
</dbReference>
<organism evidence="2 3">
    <name type="scientific">Puniceispirillum marinum (strain IMCC1322)</name>
    <dbReference type="NCBI Taxonomy" id="488538"/>
    <lineage>
        <taxon>Bacteria</taxon>
        <taxon>Pseudomonadati</taxon>
        <taxon>Pseudomonadota</taxon>
        <taxon>Alphaproteobacteria</taxon>
        <taxon>Candidatus Puniceispirillales</taxon>
        <taxon>Candidatus Puniceispirillaceae</taxon>
        <taxon>Candidatus Puniceispirillum</taxon>
    </lineage>
</organism>
<dbReference type="EMBL" id="CP001751">
    <property type="protein sequence ID" value="ADE39527.1"/>
    <property type="molecule type" value="Genomic_DNA"/>
</dbReference>
<dbReference type="InterPro" id="IPR030456">
    <property type="entry name" value="TF_fork_head_CS_2"/>
</dbReference>
<feature type="domain" description="PD-(D/E)XK endonuclease-like" evidence="1">
    <location>
        <begin position="46"/>
        <end position="210"/>
    </location>
</feature>
<accession>D5BTD0</accession>
<dbReference type="STRING" id="488538.SAR116_1284"/>
<dbReference type="GO" id="GO:0043565">
    <property type="term" value="F:sequence-specific DNA binding"/>
    <property type="evidence" value="ECO:0007669"/>
    <property type="project" value="InterPro"/>
</dbReference>
<dbReference type="HOGENOM" id="CLU_089295_0_0_5"/>
<dbReference type="eggNOG" id="COG1468">
    <property type="taxonomic scope" value="Bacteria"/>
</dbReference>
<keyword evidence="3" id="KW-1185">Reference proteome</keyword>
<sequence>MDRVMGLDSPGTPGWTLNETTDLLLKKEFDECRATQTPHRLFLENGLEHLVPFQHPDMDKWRDSLRHGLMTRFLDTNIILTGGVDDIWQNTESGKLVVADYKSQANTKELEPNSYLSDPYKEGYKVQMDFYAYLLQQMGFEVEDTAYFLVCNADRMANGFYGEMKFQEVLIPYKWNSDWIHGKVIEMINLLNDNKMPAANPSCKNCAYARQRAIFEG</sequence>
<evidence type="ECO:0000259" key="1">
    <source>
        <dbReference type="Pfam" id="PF12705"/>
    </source>
</evidence>
<dbReference type="Proteomes" id="UP000007460">
    <property type="component" value="Chromosome"/>
</dbReference>
<reference evidence="2 3" key="1">
    <citation type="journal article" date="2010" name="J. Bacteriol.">
        <title>Complete genome sequence of "Candidatus Puniceispirillum marinum" IMCC1322, a representative of the SAR116 clade in the Alphaproteobacteria.</title>
        <authorList>
            <person name="Oh H.M."/>
            <person name="Kwon K.K."/>
            <person name="Kang I."/>
            <person name="Kang S.G."/>
            <person name="Lee J.H."/>
            <person name="Kim S.J."/>
            <person name="Cho J.C."/>
        </authorList>
    </citation>
    <scope>NUCLEOTIDE SEQUENCE [LARGE SCALE GENOMIC DNA]</scope>
    <source>
        <strain evidence="2 3">IMCC1322</strain>
    </source>
</reference>